<evidence type="ECO:0000256" key="16">
    <source>
        <dbReference type="SAM" id="Phobius"/>
    </source>
</evidence>
<feature type="compositionally biased region" description="Low complexity" evidence="15">
    <location>
        <begin position="213"/>
        <end position="233"/>
    </location>
</feature>
<keyword evidence="11 16" id="KW-0472">Membrane</keyword>
<dbReference type="Proteomes" id="UP000028545">
    <property type="component" value="Unassembled WGS sequence"/>
</dbReference>
<dbReference type="Pfam" id="PF13506">
    <property type="entry name" value="Glyco_transf_21"/>
    <property type="match status" value="1"/>
</dbReference>
<gene>
    <name evidence="17" type="ORF">SAPIO_CDS8307</name>
</gene>
<comment type="caution">
    <text evidence="17">The sequence shown here is derived from an EMBL/GenBank/DDBJ whole genome shotgun (WGS) entry which is preliminary data.</text>
</comment>
<dbReference type="OMA" id="IVWIIDC"/>
<evidence type="ECO:0000256" key="1">
    <source>
        <dbReference type="ARBA" id="ARBA00004141"/>
    </source>
</evidence>
<sequence length="552" mass="61727">MSSVVALVFAYIALIWAVGIFFVQVIGLSRLLRFFTSPPPHPPVSPTLTHERVPHVTIIRPVKGLEPELYECIASTFRQDYPTDKLTIYLCVAETQDPAYPVLTKIVKDFPHFDACVFVEADDPLLHGEDGHINNLGPNPKIRNISRAYREAKGDIIWIIDCNVWIPRDTTGHMVDKLVGLGPDGQAVKPYKFVHQIPLVVDITPELQGRNTTDAQSLLSSSSDGDASTSSAAPLAKTPSTKSRSLIQRLLEHGGGRLDEMFMSTTHAKFYSAINTVGVAPCIVGKSNMFRKSHLDMLTDPAQNPNLPNDREHPTGIDYFSSYICEDHLIGDLLWRSKIPGFANHGFVLGDFAIQPMDRMSVAAYIARRVRWLRARKWTVLAATLVEPGVESLLCCAYLSFALTTVPWFNINLGIRSTWSAMFISWICGVSVWMIVDWYLFNRLHTGGTVAVDQDTPFFAKGTSRAGGVPKRNFLEWLTAWIGREVLALPIWTWAVLLGATINWRGNNFRVRMDMSVVETDPVRPTARSRSPRTLTPEIELGQCRRGKNRVD</sequence>
<evidence type="ECO:0000256" key="13">
    <source>
        <dbReference type="ARBA" id="ARBA00031543"/>
    </source>
</evidence>
<proteinExistence type="inferred from homology"/>
<dbReference type="PANTHER" id="PTHR12726">
    <property type="entry name" value="CERAMIDE GLUCOSYLTRANSFERASE"/>
    <property type="match status" value="1"/>
</dbReference>
<dbReference type="KEGG" id="sapo:SAPIO_CDS8307"/>
<dbReference type="RefSeq" id="XP_016640231.1">
    <property type="nucleotide sequence ID" value="XM_016789968.1"/>
</dbReference>
<reference evidence="17 18" key="1">
    <citation type="journal article" date="2014" name="Genome Announc.">
        <title>Draft genome sequence of the pathogenic fungus Scedosporium apiospermum.</title>
        <authorList>
            <person name="Vandeputte P."/>
            <person name="Ghamrawi S."/>
            <person name="Rechenmann M."/>
            <person name="Iltis A."/>
            <person name="Giraud S."/>
            <person name="Fleury M."/>
            <person name="Thornton C."/>
            <person name="Delhaes L."/>
            <person name="Meyer W."/>
            <person name="Papon N."/>
            <person name="Bouchara J.P."/>
        </authorList>
    </citation>
    <scope>NUCLEOTIDE SEQUENCE [LARGE SCALE GENOMIC DNA]</scope>
    <source>
        <strain evidence="17 18">IHEM 14462</strain>
    </source>
</reference>
<evidence type="ECO:0000256" key="11">
    <source>
        <dbReference type="ARBA" id="ARBA00023136"/>
    </source>
</evidence>
<dbReference type="Gene3D" id="3.90.550.10">
    <property type="entry name" value="Spore Coat Polysaccharide Biosynthesis Protein SpsA, Chain A"/>
    <property type="match status" value="1"/>
</dbReference>
<evidence type="ECO:0000256" key="6">
    <source>
        <dbReference type="ARBA" id="ARBA00019988"/>
    </source>
</evidence>
<dbReference type="GO" id="GO:0008120">
    <property type="term" value="F:ceramide glucosyltransferase activity"/>
    <property type="evidence" value="ECO:0007669"/>
    <property type="project" value="UniProtKB-EC"/>
</dbReference>
<evidence type="ECO:0000256" key="12">
    <source>
        <dbReference type="ARBA" id="ARBA00031017"/>
    </source>
</evidence>
<dbReference type="UniPathway" id="UPA00222"/>
<dbReference type="InterPro" id="IPR029044">
    <property type="entry name" value="Nucleotide-diphossugar_trans"/>
</dbReference>
<keyword evidence="10 16" id="KW-1133">Transmembrane helix</keyword>
<accession>A0A084FZC0</accession>
<dbReference type="PANTHER" id="PTHR12726:SF0">
    <property type="entry name" value="CERAMIDE GLUCOSYLTRANSFERASE"/>
    <property type="match status" value="1"/>
</dbReference>
<evidence type="ECO:0000256" key="2">
    <source>
        <dbReference type="ARBA" id="ARBA00004760"/>
    </source>
</evidence>
<comment type="similarity">
    <text evidence="4">Belongs to the glycosyltransferase 2 family.</text>
</comment>
<evidence type="ECO:0000313" key="17">
    <source>
        <dbReference type="EMBL" id="KEZ40432.1"/>
    </source>
</evidence>
<dbReference type="InterPro" id="IPR025993">
    <property type="entry name" value="Ceramide_glucosylTrfase"/>
</dbReference>
<evidence type="ECO:0000256" key="4">
    <source>
        <dbReference type="ARBA" id="ARBA00006739"/>
    </source>
</evidence>
<evidence type="ECO:0000256" key="8">
    <source>
        <dbReference type="ARBA" id="ARBA00022679"/>
    </source>
</evidence>
<comment type="pathway">
    <text evidence="3">Sphingolipid metabolism.</text>
</comment>
<evidence type="ECO:0000256" key="7">
    <source>
        <dbReference type="ARBA" id="ARBA00022676"/>
    </source>
</evidence>
<evidence type="ECO:0000256" key="5">
    <source>
        <dbReference type="ARBA" id="ARBA00012699"/>
    </source>
</evidence>
<keyword evidence="18" id="KW-1185">Reference proteome</keyword>
<keyword evidence="7" id="KW-0328">Glycosyltransferase</keyword>
<evidence type="ECO:0000256" key="15">
    <source>
        <dbReference type="SAM" id="MobiDB-lite"/>
    </source>
</evidence>
<dbReference type="GeneID" id="27727379"/>
<dbReference type="GO" id="GO:0006679">
    <property type="term" value="P:glucosylceramide biosynthetic process"/>
    <property type="evidence" value="ECO:0007669"/>
    <property type="project" value="TreeGrafter"/>
</dbReference>
<dbReference type="HOGENOM" id="CLU_030898_1_0_1"/>
<keyword evidence="8 17" id="KW-0808">Transferase</keyword>
<name>A0A084FZC0_PSEDA</name>
<feature type="transmembrane region" description="Helical" evidence="16">
    <location>
        <begin position="421"/>
        <end position="441"/>
    </location>
</feature>
<dbReference type="SUPFAM" id="SSF53448">
    <property type="entry name" value="Nucleotide-diphospho-sugar transferases"/>
    <property type="match status" value="1"/>
</dbReference>
<dbReference type="EC" id="2.4.1.80" evidence="5"/>
<comment type="pathway">
    <text evidence="2">Lipid metabolism; sphingolipid metabolism.</text>
</comment>
<evidence type="ECO:0000256" key="10">
    <source>
        <dbReference type="ARBA" id="ARBA00022989"/>
    </source>
</evidence>
<keyword evidence="9 16" id="KW-0812">Transmembrane</keyword>
<dbReference type="EMBL" id="JOWA01000121">
    <property type="protein sequence ID" value="KEZ40432.1"/>
    <property type="molecule type" value="Genomic_DNA"/>
</dbReference>
<organism evidence="17 18">
    <name type="scientific">Pseudallescheria apiosperma</name>
    <name type="common">Scedosporium apiospermum</name>
    <dbReference type="NCBI Taxonomy" id="563466"/>
    <lineage>
        <taxon>Eukaryota</taxon>
        <taxon>Fungi</taxon>
        <taxon>Dikarya</taxon>
        <taxon>Ascomycota</taxon>
        <taxon>Pezizomycotina</taxon>
        <taxon>Sordariomycetes</taxon>
        <taxon>Hypocreomycetidae</taxon>
        <taxon>Microascales</taxon>
        <taxon>Microascaceae</taxon>
        <taxon>Scedosporium</taxon>
    </lineage>
</organism>
<evidence type="ECO:0000256" key="14">
    <source>
        <dbReference type="ARBA" id="ARBA00032575"/>
    </source>
</evidence>
<dbReference type="VEuPathDB" id="FungiDB:SAPIO_CDS8307"/>
<feature type="region of interest" description="Disordered" evidence="15">
    <location>
        <begin position="213"/>
        <end position="243"/>
    </location>
</feature>
<comment type="subcellular location">
    <subcellularLocation>
        <location evidence="1">Membrane</location>
        <topology evidence="1">Multi-pass membrane protein</topology>
    </subcellularLocation>
</comment>
<feature type="transmembrane region" description="Helical" evidence="16">
    <location>
        <begin position="6"/>
        <end position="28"/>
    </location>
</feature>
<feature type="transmembrane region" description="Helical" evidence="16">
    <location>
        <begin position="378"/>
        <end position="401"/>
    </location>
</feature>
<dbReference type="AlphaFoldDB" id="A0A084FZC0"/>
<evidence type="ECO:0000313" key="18">
    <source>
        <dbReference type="Proteomes" id="UP000028545"/>
    </source>
</evidence>
<protein>
    <recommendedName>
        <fullName evidence="6">Ceramide glucosyltransferase</fullName>
        <ecNumber evidence="5">2.4.1.80</ecNumber>
    </recommendedName>
    <alternativeName>
        <fullName evidence="13">Glucosylceramide synthase</fullName>
    </alternativeName>
    <alternativeName>
        <fullName evidence="14">UDP-glucose ceramide glucosyltransferase</fullName>
    </alternativeName>
    <alternativeName>
        <fullName evidence="12">UDP-glucose:N-acylsphingosine D-glucosyltransferase</fullName>
    </alternativeName>
</protein>
<evidence type="ECO:0000256" key="3">
    <source>
        <dbReference type="ARBA" id="ARBA00004991"/>
    </source>
</evidence>
<dbReference type="OrthoDB" id="1483400at2759"/>
<dbReference type="GO" id="GO:0016020">
    <property type="term" value="C:membrane"/>
    <property type="evidence" value="ECO:0007669"/>
    <property type="project" value="UniProtKB-SubCell"/>
</dbReference>
<evidence type="ECO:0000256" key="9">
    <source>
        <dbReference type="ARBA" id="ARBA00022692"/>
    </source>
</evidence>